<accession>W6UUS0</accession>
<dbReference type="CTD" id="36343681"/>
<dbReference type="RefSeq" id="XP_024348345.1">
    <property type="nucleotide sequence ID" value="XM_024497215.1"/>
</dbReference>
<dbReference type="Proteomes" id="UP000019149">
    <property type="component" value="Unassembled WGS sequence"/>
</dbReference>
<dbReference type="KEGG" id="egl:EGR_07966"/>
<proteinExistence type="predicted"/>
<comment type="caution">
    <text evidence="1">The sequence shown here is derived from an EMBL/GenBank/DDBJ whole genome shotgun (WGS) entry which is preliminary data.</text>
</comment>
<dbReference type="EMBL" id="APAU02000092">
    <property type="protein sequence ID" value="EUB57149.1"/>
    <property type="molecule type" value="Genomic_DNA"/>
</dbReference>
<evidence type="ECO:0000313" key="1">
    <source>
        <dbReference type="EMBL" id="EUB57149.1"/>
    </source>
</evidence>
<keyword evidence="2" id="KW-1185">Reference proteome</keyword>
<name>W6UUS0_ECHGR</name>
<dbReference type="GeneID" id="36343681"/>
<reference evidence="1 2" key="1">
    <citation type="journal article" date="2013" name="Nat. Genet.">
        <title>The genome of the hydatid tapeworm Echinococcus granulosus.</title>
        <authorList>
            <person name="Zheng H."/>
            <person name="Zhang W."/>
            <person name="Zhang L."/>
            <person name="Zhang Z."/>
            <person name="Li J."/>
            <person name="Lu G."/>
            <person name="Zhu Y."/>
            <person name="Wang Y."/>
            <person name="Huang Y."/>
            <person name="Liu J."/>
            <person name="Kang H."/>
            <person name="Chen J."/>
            <person name="Wang L."/>
            <person name="Chen A."/>
            <person name="Yu S."/>
            <person name="Gao Z."/>
            <person name="Jin L."/>
            <person name="Gu W."/>
            <person name="Wang Z."/>
            <person name="Zhao L."/>
            <person name="Shi B."/>
            <person name="Wen H."/>
            <person name="Lin R."/>
            <person name="Jones M.K."/>
            <person name="Brejova B."/>
            <person name="Vinar T."/>
            <person name="Zhao G."/>
            <person name="McManus D.P."/>
            <person name="Chen Z."/>
            <person name="Zhou Y."/>
            <person name="Wang S."/>
        </authorList>
    </citation>
    <scope>NUCLEOTIDE SEQUENCE [LARGE SCALE GENOMIC DNA]</scope>
</reference>
<protein>
    <submittedName>
        <fullName evidence="1">Uncharacterized protein</fullName>
    </submittedName>
</protein>
<gene>
    <name evidence="1" type="ORF">EGR_07966</name>
</gene>
<organism evidence="1 2">
    <name type="scientific">Echinococcus granulosus</name>
    <name type="common">Hydatid tapeworm</name>
    <dbReference type="NCBI Taxonomy" id="6210"/>
    <lineage>
        <taxon>Eukaryota</taxon>
        <taxon>Metazoa</taxon>
        <taxon>Spiralia</taxon>
        <taxon>Lophotrochozoa</taxon>
        <taxon>Platyhelminthes</taxon>
        <taxon>Cestoda</taxon>
        <taxon>Eucestoda</taxon>
        <taxon>Cyclophyllidea</taxon>
        <taxon>Taeniidae</taxon>
        <taxon>Echinococcus</taxon>
        <taxon>Echinococcus granulosus group</taxon>
    </lineage>
</organism>
<sequence length="233" mass="27043">MNEVSWHFIYGQENDRPQDAAQAAVFGIVLLNEFVCYLEVNQMQRICFAVKRRAQVAFRRSSSRKLDLIENCSILYIISTLSCSLNTNFSNIFWNENSVNFGKTVEQICRKMLMSWQTCHSPSNAGLIERNVTKMVAILTLFWFSAQVSFDLKGCLNLRFLFNKWFTEEKMGWVQAQIAHKIHWYFLTTEDVRIKSFKLPSLKKKTFKTISLIIDDVLEASALCIRVASHLIC</sequence>
<dbReference type="AlphaFoldDB" id="W6UUS0"/>
<evidence type="ECO:0000313" key="2">
    <source>
        <dbReference type="Proteomes" id="UP000019149"/>
    </source>
</evidence>